<dbReference type="InterPro" id="IPR011009">
    <property type="entry name" value="Kinase-like_dom_sf"/>
</dbReference>
<evidence type="ECO:0000259" key="3">
    <source>
        <dbReference type="Pfam" id="PF19802"/>
    </source>
</evidence>
<evidence type="ECO:0000313" key="5">
    <source>
        <dbReference type="Proteomes" id="UP000465263"/>
    </source>
</evidence>
<feature type="domain" description="Aminoglycoside phosphotransferase" evidence="2">
    <location>
        <begin position="26"/>
        <end position="258"/>
    </location>
</feature>
<dbReference type="SUPFAM" id="SSF56112">
    <property type="entry name" value="Protein kinase-like (PK-like)"/>
    <property type="match status" value="1"/>
</dbReference>
<dbReference type="InterPro" id="IPR051678">
    <property type="entry name" value="AGP_Transferase"/>
</dbReference>
<dbReference type="PANTHER" id="PTHR21310:SF57">
    <property type="entry name" value="BLR2944 PROTEIN"/>
    <property type="match status" value="1"/>
</dbReference>
<evidence type="ECO:0000259" key="2">
    <source>
        <dbReference type="Pfam" id="PF01636"/>
    </source>
</evidence>
<evidence type="ECO:0008006" key="6">
    <source>
        <dbReference type="Google" id="ProtNLM"/>
    </source>
</evidence>
<dbReference type="Pfam" id="PF01636">
    <property type="entry name" value="APH"/>
    <property type="match status" value="1"/>
</dbReference>
<reference evidence="4 5" key="1">
    <citation type="journal article" date="2019" name="Emerg. Microbes Infect.">
        <title>Comprehensive subspecies identification of 175 nontuberculous mycobacteria species based on 7547 genomic profiles.</title>
        <authorList>
            <person name="Matsumoto Y."/>
            <person name="Kinjo T."/>
            <person name="Motooka D."/>
            <person name="Nabeya D."/>
            <person name="Jung N."/>
            <person name="Uechi K."/>
            <person name="Horii T."/>
            <person name="Iida T."/>
            <person name="Fujita J."/>
            <person name="Nakamura S."/>
        </authorList>
    </citation>
    <scope>NUCLEOTIDE SEQUENCE [LARGE SCALE GENOMIC DNA]</scope>
    <source>
        <strain evidence="4 5">JCM 16017</strain>
    </source>
</reference>
<gene>
    <name evidence="4" type="ORF">MSEN_04680</name>
</gene>
<evidence type="ECO:0000313" key="4">
    <source>
        <dbReference type="EMBL" id="GFG68748.1"/>
    </source>
</evidence>
<dbReference type="RefSeq" id="WP_085086052.1">
    <property type="nucleotide sequence ID" value="NZ_BLKV01000001.1"/>
</dbReference>
<feature type="domain" description="DUF6285" evidence="3">
    <location>
        <begin position="372"/>
        <end position="452"/>
    </location>
</feature>
<proteinExistence type="predicted"/>
<feature type="region of interest" description="Disordered" evidence="1">
    <location>
        <begin position="318"/>
        <end position="346"/>
    </location>
</feature>
<dbReference type="CDD" id="cd05154">
    <property type="entry name" value="ACAD10_11_N-like"/>
    <property type="match status" value="1"/>
</dbReference>
<organism evidence="4 5">
    <name type="scientific">Mycolicibacter senuensis</name>
    <dbReference type="NCBI Taxonomy" id="386913"/>
    <lineage>
        <taxon>Bacteria</taxon>
        <taxon>Bacillati</taxon>
        <taxon>Actinomycetota</taxon>
        <taxon>Actinomycetes</taxon>
        <taxon>Mycobacteriales</taxon>
        <taxon>Mycobacteriaceae</taxon>
        <taxon>Mycolicibacter</taxon>
    </lineage>
</organism>
<sequence>MTADQLAERLSAVLTPVLGPVTVEGLRALTGGASRTTWAFDAVGDSGRRALILRTGPPDEIHASMELEAHAQRAARTAGAPVPTILIADNSPAALGNPFLICDEIDGETVVRRIDRQLDDTGREALLRQCAQALAAIHRAEPAGIALSDEDQLAACRDQLDAMGDTTAVFEWAFRWLAAHRPPPGQPQLVHGDFRMGNLIVDGAELAAVLDWELVHLGDGCEDLAWFCQRAWRFGAPPERAAGGLGGIEAFLTAYQQASGTAVDRRRFDWWLVLGTLRWGIICRYQAERHLSGQTRSVELATIGRRVSETEWDLLRQLDGTPGDPRSAAPVADSGPSAPGATGRRPSAAELVAAVAEFLDTAFVNRDGRRPTDGQVNFHARVAANALRIVERELRDVADGAAQQALTGLGFTDEAALAAAIRAGDLDDRPDAVETCLYALVRHRLSIDHPGYDR</sequence>
<dbReference type="Gene3D" id="3.90.1200.10">
    <property type="match status" value="1"/>
</dbReference>
<dbReference type="InterPro" id="IPR046252">
    <property type="entry name" value="DUF6285"/>
</dbReference>
<dbReference type="Proteomes" id="UP000465263">
    <property type="component" value="Unassembled WGS sequence"/>
</dbReference>
<dbReference type="PANTHER" id="PTHR21310">
    <property type="entry name" value="AMINOGLYCOSIDE PHOSPHOTRANSFERASE-RELATED-RELATED"/>
    <property type="match status" value="1"/>
</dbReference>
<dbReference type="EMBL" id="BLKV01000001">
    <property type="protein sequence ID" value="GFG68748.1"/>
    <property type="molecule type" value="Genomic_DNA"/>
</dbReference>
<comment type="caution">
    <text evidence="4">The sequence shown here is derived from an EMBL/GenBank/DDBJ whole genome shotgun (WGS) entry which is preliminary data.</text>
</comment>
<dbReference type="Gene3D" id="3.30.200.20">
    <property type="entry name" value="Phosphorylase Kinase, domain 1"/>
    <property type="match status" value="1"/>
</dbReference>
<dbReference type="Pfam" id="PF19802">
    <property type="entry name" value="DUF6285"/>
    <property type="match status" value="1"/>
</dbReference>
<dbReference type="InterPro" id="IPR002575">
    <property type="entry name" value="Aminoglycoside_PTrfase"/>
</dbReference>
<name>A0A7I9XG85_9MYCO</name>
<keyword evidence="5" id="KW-1185">Reference proteome</keyword>
<dbReference type="AlphaFoldDB" id="A0A7I9XG85"/>
<protein>
    <recommendedName>
        <fullName evidence="6">Aminoglycoside phosphotransferase</fullName>
    </recommendedName>
</protein>
<dbReference type="InterPro" id="IPR041726">
    <property type="entry name" value="ACAD10_11_N"/>
</dbReference>
<evidence type="ECO:0000256" key="1">
    <source>
        <dbReference type="SAM" id="MobiDB-lite"/>
    </source>
</evidence>
<accession>A0A7I9XG85</accession>
<dbReference type="OrthoDB" id="3806873at2"/>